<dbReference type="Proteomes" id="UP000000305">
    <property type="component" value="Unassembled WGS sequence"/>
</dbReference>
<dbReference type="HOGENOM" id="CLU_1504982_0_0_1"/>
<dbReference type="EMBL" id="GL732608">
    <property type="protein sequence ID" value="EFX71624.1"/>
    <property type="molecule type" value="Genomic_DNA"/>
</dbReference>
<dbReference type="AlphaFoldDB" id="E9H9I8"/>
<proteinExistence type="predicted"/>
<evidence type="ECO:0000313" key="1">
    <source>
        <dbReference type="EMBL" id="EFX71624.1"/>
    </source>
</evidence>
<dbReference type="InParanoid" id="E9H9I8"/>
<reference evidence="1 2" key="1">
    <citation type="journal article" date="2011" name="Science">
        <title>The ecoresponsive genome of Daphnia pulex.</title>
        <authorList>
            <person name="Colbourne J.K."/>
            <person name="Pfrender M.E."/>
            <person name="Gilbert D."/>
            <person name="Thomas W.K."/>
            <person name="Tucker A."/>
            <person name="Oakley T.H."/>
            <person name="Tokishita S."/>
            <person name="Aerts A."/>
            <person name="Arnold G.J."/>
            <person name="Basu M.K."/>
            <person name="Bauer D.J."/>
            <person name="Caceres C.E."/>
            <person name="Carmel L."/>
            <person name="Casola C."/>
            <person name="Choi J.H."/>
            <person name="Detter J.C."/>
            <person name="Dong Q."/>
            <person name="Dusheyko S."/>
            <person name="Eads B.D."/>
            <person name="Frohlich T."/>
            <person name="Geiler-Samerotte K.A."/>
            <person name="Gerlach D."/>
            <person name="Hatcher P."/>
            <person name="Jogdeo S."/>
            <person name="Krijgsveld J."/>
            <person name="Kriventseva E.V."/>
            <person name="Kultz D."/>
            <person name="Laforsch C."/>
            <person name="Lindquist E."/>
            <person name="Lopez J."/>
            <person name="Manak J.R."/>
            <person name="Muller J."/>
            <person name="Pangilinan J."/>
            <person name="Patwardhan R.P."/>
            <person name="Pitluck S."/>
            <person name="Pritham E.J."/>
            <person name="Rechtsteiner A."/>
            <person name="Rho M."/>
            <person name="Rogozin I.B."/>
            <person name="Sakarya O."/>
            <person name="Salamov A."/>
            <person name="Schaack S."/>
            <person name="Shapiro H."/>
            <person name="Shiga Y."/>
            <person name="Skalitzky C."/>
            <person name="Smith Z."/>
            <person name="Souvorov A."/>
            <person name="Sung W."/>
            <person name="Tang Z."/>
            <person name="Tsuchiya D."/>
            <person name="Tu H."/>
            <person name="Vos H."/>
            <person name="Wang M."/>
            <person name="Wolf Y.I."/>
            <person name="Yamagata H."/>
            <person name="Yamada T."/>
            <person name="Ye Y."/>
            <person name="Shaw J.R."/>
            <person name="Andrews J."/>
            <person name="Crease T.J."/>
            <person name="Tang H."/>
            <person name="Lucas S.M."/>
            <person name="Robertson H.M."/>
            <person name="Bork P."/>
            <person name="Koonin E.V."/>
            <person name="Zdobnov E.M."/>
            <person name="Grigoriev I.V."/>
            <person name="Lynch M."/>
            <person name="Boore J.L."/>
        </authorList>
    </citation>
    <scope>NUCLEOTIDE SEQUENCE [LARGE SCALE GENOMIC DNA]</scope>
</reference>
<keyword evidence="2" id="KW-1185">Reference proteome</keyword>
<name>E9H9I8_DAPPU</name>
<protein>
    <submittedName>
        <fullName evidence="1">Uncharacterized protein</fullName>
    </submittedName>
</protein>
<sequence>MNLTFLRTQTNNLIDSANDVRPEPAAIVTANFGLCWTSSHFYLTNDHLSSASNHSIIAWYSAVLAAGERKSVTLVLYTEDERLFGLEPSNNNNNDVGGRMLYTASSYANGQPGSSPQEDMRSSYTQWLDGSIYYLLPAQPSQAQPASQPLMDMALHVVEKVETKFLLLLHVFCRQDDDS</sequence>
<evidence type="ECO:0000313" key="2">
    <source>
        <dbReference type="Proteomes" id="UP000000305"/>
    </source>
</evidence>
<gene>
    <name evidence="1" type="ORF">DAPPUDRAFT_255575</name>
</gene>
<accession>E9H9I8</accession>
<dbReference type="KEGG" id="dpx:DAPPUDRAFT_255575"/>
<organism evidence="1 2">
    <name type="scientific">Daphnia pulex</name>
    <name type="common">Water flea</name>
    <dbReference type="NCBI Taxonomy" id="6669"/>
    <lineage>
        <taxon>Eukaryota</taxon>
        <taxon>Metazoa</taxon>
        <taxon>Ecdysozoa</taxon>
        <taxon>Arthropoda</taxon>
        <taxon>Crustacea</taxon>
        <taxon>Branchiopoda</taxon>
        <taxon>Diplostraca</taxon>
        <taxon>Cladocera</taxon>
        <taxon>Anomopoda</taxon>
        <taxon>Daphniidae</taxon>
        <taxon>Daphnia</taxon>
    </lineage>
</organism>